<keyword evidence="3" id="KW-1185">Reference proteome</keyword>
<dbReference type="EMBL" id="BGPR01028634">
    <property type="protein sequence ID" value="GBN99912.1"/>
    <property type="molecule type" value="Genomic_DNA"/>
</dbReference>
<protein>
    <submittedName>
        <fullName evidence="2">Uncharacterized protein</fullName>
    </submittedName>
</protein>
<feature type="transmembrane region" description="Helical" evidence="1">
    <location>
        <begin position="12"/>
        <end position="34"/>
    </location>
</feature>
<evidence type="ECO:0000313" key="3">
    <source>
        <dbReference type="Proteomes" id="UP000499080"/>
    </source>
</evidence>
<keyword evidence="1" id="KW-1133">Transmembrane helix</keyword>
<sequence>MLSLESVVLTLTLQLVLSVLLLMICGGVLIVISWKTLFSEDAARKIPFIGLAFKRFELTDGMSMRAGCPQKDAWREVQAHSCLNLGASAMRIVESWEGIFFQFMRNNLLKIYLLNGNLVCQLISIGSGCL</sequence>
<accession>A0A4Y2TH07</accession>
<proteinExistence type="predicted"/>
<keyword evidence="1" id="KW-0812">Transmembrane</keyword>
<gene>
    <name evidence="2" type="ORF">AVEN_148071_1</name>
</gene>
<evidence type="ECO:0000313" key="2">
    <source>
        <dbReference type="EMBL" id="GBN99912.1"/>
    </source>
</evidence>
<organism evidence="2 3">
    <name type="scientific">Araneus ventricosus</name>
    <name type="common">Orbweaver spider</name>
    <name type="synonym">Epeira ventricosa</name>
    <dbReference type="NCBI Taxonomy" id="182803"/>
    <lineage>
        <taxon>Eukaryota</taxon>
        <taxon>Metazoa</taxon>
        <taxon>Ecdysozoa</taxon>
        <taxon>Arthropoda</taxon>
        <taxon>Chelicerata</taxon>
        <taxon>Arachnida</taxon>
        <taxon>Araneae</taxon>
        <taxon>Araneomorphae</taxon>
        <taxon>Entelegynae</taxon>
        <taxon>Araneoidea</taxon>
        <taxon>Araneidae</taxon>
        <taxon>Araneus</taxon>
    </lineage>
</organism>
<keyword evidence="1" id="KW-0472">Membrane</keyword>
<reference evidence="2 3" key="1">
    <citation type="journal article" date="2019" name="Sci. Rep.">
        <title>Orb-weaving spider Araneus ventricosus genome elucidates the spidroin gene catalogue.</title>
        <authorList>
            <person name="Kono N."/>
            <person name="Nakamura H."/>
            <person name="Ohtoshi R."/>
            <person name="Moran D.A.P."/>
            <person name="Shinohara A."/>
            <person name="Yoshida Y."/>
            <person name="Fujiwara M."/>
            <person name="Mori M."/>
            <person name="Tomita M."/>
            <person name="Arakawa K."/>
        </authorList>
    </citation>
    <scope>NUCLEOTIDE SEQUENCE [LARGE SCALE GENOMIC DNA]</scope>
</reference>
<evidence type="ECO:0000256" key="1">
    <source>
        <dbReference type="SAM" id="Phobius"/>
    </source>
</evidence>
<dbReference type="Proteomes" id="UP000499080">
    <property type="component" value="Unassembled WGS sequence"/>
</dbReference>
<dbReference type="AlphaFoldDB" id="A0A4Y2TH07"/>
<comment type="caution">
    <text evidence="2">The sequence shown here is derived from an EMBL/GenBank/DDBJ whole genome shotgun (WGS) entry which is preliminary data.</text>
</comment>
<name>A0A4Y2TH07_ARAVE</name>